<organism evidence="7 8">
    <name type="scientific">Alteromonas confluentis</name>
    <dbReference type="NCBI Taxonomy" id="1656094"/>
    <lineage>
        <taxon>Bacteria</taxon>
        <taxon>Pseudomonadati</taxon>
        <taxon>Pseudomonadota</taxon>
        <taxon>Gammaproteobacteria</taxon>
        <taxon>Alteromonadales</taxon>
        <taxon>Alteromonadaceae</taxon>
        <taxon>Alteromonas/Salinimonas group</taxon>
        <taxon>Alteromonas</taxon>
    </lineage>
</organism>
<evidence type="ECO:0000313" key="7">
    <source>
        <dbReference type="EMBL" id="OFC71718.1"/>
    </source>
</evidence>
<dbReference type="GO" id="GO:0046677">
    <property type="term" value="P:response to antibiotic"/>
    <property type="evidence" value="ECO:0007669"/>
    <property type="project" value="TreeGrafter"/>
</dbReference>
<gene>
    <name evidence="7" type="ORF">BFC18_06070</name>
</gene>
<dbReference type="Gene3D" id="2.40.50.100">
    <property type="match status" value="1"/>
</dbReference>
<evidence type="ECO:0000313" key="8">
    <source>
        <dbReference type="Proteomes" id="UP000175691"/>
    </source>
</evidence>
<dbReference type="EMBL" id="MDHN01000010">
    <property type="protein sequence ID" value="OFC71718.1"/>
    <property type="molecule type" value="Genomic_DNA"/>
</dbReference>
<evidence type="ECO:0000259" key="3">
    <source>
        <dbReference type="Pfam" id="PF25876"/>
    </source>
</evidence>
<dbReference type="PANTHER" id="PTHR30158">
    <property type="entry name" value="ACRA/E-RELATED COMPONENT OF DRUG EFFLUX TRANSPORTER"/>
    <property type="match status" value="1"/>
</dbReference>
<proteinExistence type="inferred from homology"/>
<dbReference type="RefSeq" id="WP_070124276.1">
    <property type="nucleotide sequence ID" value="NZ_MDHN01000010.1"/>
</dbReference>
<evidence type="ECO:0000259" key="6">
    <source>
        <dbReference type="Pfam" id="PF25967"/>
    </source>
</evidence>
<name>A0A1E7ZDX4_9ALTE</name>
<protein>
    <submittedName>
        <fullName evidence="7">Efflux transporter periplasmic adaptor subunit</fullName>
    </submittedName>
</protein>
<feature type="domain" description="Multidrug resistance protein MdtA-like barrel-sandwich hybrid" evidence="4">
    <location>
        <begin position="59"/>
        <end position="178"/>
    </location>
</feature>
<evidence type="ECO:0000256" key="2">
    <source>
        <dbReference type="ARBA" id="ARBA00009477"/>
    </source>
</evidence>
<accession>A0A1E7ZDX4</accession>
<evidence type="ECO:0000259" key="4">
    <source>
        <dbReference type="Pfam" id="PF25917"/>
    </source>
</evidence>
<evidence type="ECO:0000256" key="1">
    <source>
        <dbReference type="ARBA" id="ARBA00004519"/>
    </source>
</evidence>
<comment type="caution">
    <text evidence="7">The sequence shown here is derived from an EMBL/GenBank/DDBJ whole genome shotgun (WGS) entry which is preliminary data.</text>
</comment>
<dbReference type="Pfam" id="PF25876">
    <property type="entry name" value="HH_MFP_RND"/>
    <property type="match status" value="1"/>
</dbReference>
<dbReference type="GO" id="GO:0030313">
    <property type="term" value="C:cell envelope"/>
    <property type="evidence" value="ECO:0007669"/>
    <property type="project" value="UniProtKB-SubCell"/>
</dbReference>
<comment type="subcellular location">
    <subcellularLocation>
        <location evidence="1">Cell inner membrane</location>
        <topology evidence="1">Lipid-anchor</topology>
    </subcellularLocation>
</comment>
<dbReference type="Gene3D" id="1.10.287.470">
    <property type="entry name" value="Helix hairpin bin"/>
    <property type="match status" value="1"/>
</dbReference>
<dbReference type="InterPro" id="IPR058625">
    <property type="entry name" value="MdtA-like_BSH"/>
</dbReference>
<sequence>MNKKTIVALSVVSILLSGCGQEEETFHEPSLALAVTHPIKQDNTIVKEYVSQIRAIQHIEVRAMEKGYLQQTFVDEGQTVEQGQPMFKITPTIYEAELHKAQAEANAARVEWENTQSLESQDIVSSTELAVEKAKYDKALAEVELAQTHLDFTDIRAPFTGKMDHLEARTGSLLDEGELLTTLSDLSEMWVYFNVPESQYLDYVQHGRDITETPVHLKLANGSVYSQTGRIDTVEADFDNHTGTIEMRASFANPNSLLRHGQTGNILMDVAYPDSIIIPQKATFEILDQTYVYVVDKDDVIHSRHIQVAAELPNIFIVSSGLDENDTVLIDGLRRVANGDHINPDPVPAAQAFAELHLDAE</sequence>
<dbReference type="Pfam" id="PF25944">
    <property type="entry name" value="Beta-barrel_RND"/>
    <property type="match status" value="1"/>
</dbReference>
<dbReference type="InterPro" id="IPR058624">
    <property type="entry name" value="MdtA-like_HH"/>
</dbReference>
<dbReference type="AlphaFoldDB" id="A0A1E7ZDX4"/>
<reference evidence="7 8" key="1">
    <citation type="submission" date="2016-08" db="EMBL/GenBank/DDBJ databases">
        <authorList>
            <person name="Seilhamer J.J."/>
        </authorList>
    </citation>
    <scope>NUCLEOTIDE SEQUENCE [LARGE SCALE GENOMIC DNA]</scope>
    <source>
        <strain evidence="7 8">KCTC 42603</strain>
    </source>
</reference>
<dbReference type="GO" id="GO:0022857">
    <property type="term" value="F:transmembrane transporter activity"/>
    <property type="evidence" value="ECO:0007669"/>
    <property type="project" value="InterPro"/>
</dbReference>
<feature type="domain" description="Multidrug resistance protein MdtA-like C-terminal permuted SH3" evidence="6">
    <location>
        <begin position="275"/>
        <end position="335"/>
    </location>
</feature>
<evidence type="ECO:0000259" key="5">
    <source>
        <dbReference type="Pfam" id="PF25944"/>
    </source>
</evidence>
<dbReference type="Proteomes" id="UP000175691">
    <property type="component" value="Unassembled WGS sequence"/>
</dbReference>
<dbReference type="STRING" id="1656094.BFC18_06070"/>
<dbReference type="PROSITE" id="PS51257">
    <property type="entry name" value="PROKAR_LIPOPROTEIN"/>
    <property type="match status" value="1"/>
</dbReference>
<dbReference type="InterPro" id="IPR058627">
    <property type="entry name" value="MdtA-like_C"/>
</dbReference>
<feature type="domain" description="Multidrug resistance protein MdtA-like alpha-helical hairpin" evidence="3">
    <location>
        <begin position="93"/>
        <end position="151"/>
    </location>
</feature>
<dbReference type="Pfam" id="PF25917">
    <property type="entry name" value="BSH_RND"/>
    <property type="match status" value="1"/>
</dbReference>
<dbReference type="NCBIfam" id="TIGR01730">
    <property type="entry name" value="RND_mfp"/>
    <property type="match status" value="1"/>
</dbReference>
<dbReference type="Gene3D" id="2.40.30.170">
    <property type="match status" value="1"/>
</dbReference>
<keyword evidence="8" id="KW-1185">Reference proteome</keyword>
<dbReference type="SUPFAM" id="SSF111369">
    <property type="entry name" value="HlyD-like secretion proteins"/>
    <property type="match status" value="1"/>
</dbReference>
<feature type="domain" description="Multidrug resistance protein MdtA-like beta-barrel" evidence="5">
    <location>
        <begin position="189"/>
        <end position="271"/>
    </location>
</feature>
<dbReference type="InterPro" id="IPR058626">
    <property type="entry name" value="MdtA-like_b-barrel"/>
</dbReference>
<dbReference type="PANTHER" id="PTHR30158:SF23">
    <property type="entry name" value="MULTIDRUG RESISTANCE PROTEIN MEXA"/>
    <property type="match status" value="1"/>
</dbReference>
<dbReference type="GO" id="GO:0005886">
    <property type="term" value="C:plasma membrane"/>
    <property type="evidence" value="ECO:0007669"/>
    <property type="project" value="TreeGrafter"/>
</dbReference>
<dbReference type="Pfam" id="PF25967">
    <property type="entry name" value="RND-MFP_C"/>
    <property type="match status" value="1"/>
</dbReference>
<comment type="similarity">
    <text evidence="2">Belongs to the membrane fusion protein (MFP) (TC 8.A.1) family.</text>
</comment>
<dbReference type="InterPro" id="IPR006143">
    <property type="entry name" value="RND_pump_MFP"/>
</dbReference>
<dbReference type="OrthoDB" id="9816569at2"/>
<dbReference type="Gene3D" id="2.40.420.20">
    <property type="match status" value="1"/>
</dbReference>